<gene>
    <name evidence="2" type="ORF">NLJ89_g7365</name>
</gene>
<feature type="compositionally biased region" description="Polar residues" evidence="1">
    <location>
        <begin position="116"/>
        <end position="143"/>
    </location>
</feature>
<feature type="region of interest" description="Disordered" evidence="1">
    <location>
        <begin position="51"/>
        <end position="143"/>
    </location>
</feature>
<evidence type="ECO:0000313" key="2">
    <source>
        <dbReference type="EMBL" id="KAJ3505536.1"/>
    </source>
</evidence>
<feature type="compositionally biased region" description="Polar residues" evidence="1">
    <location>
        <begin position="725"/>
        <end position="737"/>
    </location>
</feature>
<evidence type="ECO:0000256" key="1">
    <source>
        <dbReference type="SAM" id="MobiDB-lite"/>
    </source>
</evidence>
<feature type="compositionally biased region" description="Low complexity" evidence="1">
    <location>
        <begin position="188"/>
        <end position="203"/>
    </location>
</feature>
<feature type="compositionally biased region" description="Low complexity" evidence="1">
    <location>
        <begin position="738"/>
        <end position="759"/>
    </location>
</feature>
<feature type="compositionally biased region" description="Low complexity" evidence="1">
    <location>
        <begin position="162"/>
        <end position="174"/>
    </location>
</feature>
<organism evidence="2 3">
    <name type="scientific">Agrocybe chaxingu</name>
    <dbReference type="NCBI Taxonomy" id="84603"/>
    <lineage>
        <taxon>Eukaryota</taxon>
        <taxon>Fungi</taxon>
        <taxon>Dikarya</taxon>
        <taxon>Basidiomycota</taxon>
        <taxon>Agaricomycotina</taxon>
        <taxon>Agaricomycetes</taxon>
        <taxon>Agaricomycetidae</taxon>
        <taxon>Agaricales</taxon>
        <taxon>Agaricineae</taxon>
        <taxon>Strophariaceae</taxon>
        <taxon>Agrocybe</taxon>
    </lineage>
</organism>
<feature type="region of interest" description="Disordered" evidence="1">
    <location>
        <begin position="659"/>
        <end position="678"/>
    </location>
</feature>
<feature type="compositionally biased region" description="Basic and acidic residues" evidence="1">
    <location>
        <begin position="540"/>
        <end position="594"/>
    </location>
</feature>
<evidence type="ECO:0000313" key="3">
    <source>
        <dbReference type="Proteomes" id="UP001148786"/>
    </source>
</evidence>
<feature type="compositionally biased region" description="Basic and acidic residues" evidence="1">
    <location>
        <begin position="75"/>
        <end position="89"/>
    </location>
</feature>
<reference evidence="2" key="1">
    <citation type="submission" date="2022-07" db="EMBL/GenBank/DDBJ databases">
        <title>Genome Sequence of Agrocybe chaxingu.</title>
        <authorList>
            <person name="Buettner E."/>
        </authorList>
    </citation>
    <scope>NUCLEOTIDE SEQUENCE</scope>
    <source>
        <strain evidence="2">MP-N11</strain>
    </source>
</reference>
<dbReference type="EMBL" id="JANKHO010000871">
    <property type="protein sequence ID" value="KAJ3505536.1"/>
    <property type="molecule type" value="Genomic_DNA"/>
</dbReference>
<feature type="region of interest" description="Disordered" evidence="1">
    <location>
        <begin position="340"/>
        <end position="364"/>
    </location>
</feature>
<dbReference type="OrthoDB" id="5964929at2759"/>
<dbReference type="Proteomes" id="UP001148786">
    <property type="component" value="Unassembled WGS sequence"/>
</dbReference>
<feature type="region of interest" description="Disordered" evidence="1">
    <location>
        <begin position="684"/>
        <end position="794"/>
    </location>
</feature>
<feature type="compositionally biased region" description="Acidic residues" evidence="1">
    <location>
        <begin position="528"/>
        <end position="539"/>
    </location>
</feature>
<feature type="compositionally biased region" description="Polar residues" evidence="1">
    <location>
        <begin position="352"/>
        <end position="363"/>
    </location>
</feature>
<feature type="region of interest" description="Disordered" evidence="1">
    <location>
        <begin position="155"/>
        <end position="234"/>
    </location>
</feature>
<feature type="compositionally biased region" description="Polar residues" evidence="1">
    <location>
        <begin position="761"/>
        <end position="789"/>
    </location>
</feature>
<protein>
    <recommendedName>
        <fullName evidence="4">SAP domain-containing protein</fullName>
    </recommendedName>
</protein>
<dbReference type="AlphaFoldDB" id="A0A9W8JWT9"/>
<name>A0A9W8JWT9_9AGAR</name>
<evidence type="ECO:0008006" key="4">
    <source>
        <dbReference type="Google" id="ProtNLM"/>
    </source>
</evidence>
<sequence length="849" mass="90857">MSTTTQILFNSPALHSLKREQLVKLCKIHLIKANGKNVDLIQRLRQHAQTLPKDSPLSIAARSESKEPIPIQPEEAAKDSQDDARDDSSIRTTIPRPSEQWEMVMDSIEEVEEDSSQGSLSSQRTLNNTIPGEFGTGSSRSTAVTSSIKALATSLGWKRNMPKSTPASTSSSKARATTQEPDELAQNSTPYSSLPLPTSLPQTDHFVLDDSGRNSLGSNHETPLPGHSLRPGIPAPPNARLSLGLGLNVPATPTRQTQPTTTIRLVSNHAPESSYGETGTPQLKPFKTSFDITFGSPIPGGNPFGFGSLNSWPPNEDVEMGGIYPKLTTNDLPPSVVCSPSKEGDVAMPGTPSRNPNGLSTVTSNPPSPFVFGSPSPQHRVSNRQFRAAAASVLEEMNARLRAEGVAEIGTDIVDRLHPDRKVTEQEREIKPLPSNKRGEISSKFDKVHEEEFSKMEGIDNVFKRKQTSASPQKPTEQVVGRKRKSSVIEQGKPPRRPSVMPTGRPNVSATRVISNGRRARALPGAFDMDEDDEEDDGDVNNHDTNDNDRRGSKRVRMDPEFAEEQAHKDKEEEKKSAEEREREAIKRKLEANRARRRSSAAHAAVGGRKSVGGPRKSVGKVGPRAKLLKPKPKPSRFGFLSSAKSLVQSVWNRGKAPAIATNPSHIPKPVSTTQEAAAPALAKEKEKMGPPSLLPTKKSTVAPAKPTTANASGSKLPSLKPPTTLKQGLSAPMTTPSYAQGSVASSSSSGRSRSPIPSFGTMSSIASGASSGRNSLQSNAARSGSSAVGTARSRTSSIASSAAGVSSVGTRASSSRVSGAGGSGYCCIFLFSPFNEVVYVVKITRTYR</sequence>
<accession>A0A9W8JWT9</accession>
<feature type="region of interest" description="Disordered" evidence="1">
    <location>
        <begin position="459"/>
        <end position="639"/>
    </location>
</feature>
<feature type="region of interest" description="Disordered" evidence="1">
    <location>
        <begin position="418"/>
        <end position="445"/>
    </location>
</feature>
<comment type="caution">
    <text evidence="2">The sequence shown here is derived from an EMBL/GenBank/DDBJ whole genome shotgun (WGS) entry which is preliminary data.</text>
</comment>
<proteinExistence type="predicted"/>
<keyword evidence="3" id="KW-1185">Reference proteome</keyword>